<dbReference type="EC" id="5.3.1.9" evidence="3 10"/>
<dbReference type="InParanoid" id="A0A1B7N8F9"/>
<dbReference type="FunFam" id="3.40.50.10490:FF:000004">
    <property type="entry name" value="Glucose-6-phosphate isomerase"/>
    <property type="match status" value="1"/>
</dbReference>
<dbReference type="SUPFAM" id="SSF53697">
    <property type="entry name" value="SIS domain"/>
    <property type="match status" value="1"/>
</dbReference>
<dbReference type="Proteomes" id="UP000092154">
    <property type="component" value="Unassembled WGS sequence"/>
</dbReference>
<name>A0A1B7N8F9_9AGAM</name>
<protein>
    <recommendedName>
        <fullName evidence="4 10">Glucose-6-phosphate isomerase</fullName>
        <ecNumber evidence="3 10">5.3.1.9</ecNumber>
    </recommendedName>
</protein>
<evidence type="ECO:0000256" key="3">
    <source>
        <dbReference type="ARBA" id="ARBA00011952"/>
    </source>
</evidence>
<keyword evidence="7 10" id="KW-0413">Isomerase</keyword>
<dbReference type="GO" id="GO:0006096">
    <property type="term" value="P:glycolytic process"/>
    <property type="evidence" value="ECO:0007669"/>
    <property type="project" value="UniProtKB-UniPathway"/>
</dbReference>
<sequence length="552" mass="61649">MSGRLASEYNAWKKLQQTYDAEHSRIILKDLFAQDPSRFAKFSKEYVDTTDKNTTFLLDYSKNLITQPILDTLLSLAREAELETYRDKMFAGEHINTSEDRAVLHVALRNFDDFKIREAGADEVGGVLAHIKEFSEAIRSGSWKGYTGKTINTIVNIGIGGSDLGPVMVTEALKHYAKRDLTALFVSNIDGTHLAETLRLCDPERTLFIIASKTFTTQETITNAESARDWFLAAAKDKAHVAKHFVALSTNTKAVTAFGIDQANMFAFWDWVGGRYSLWSAIGLSIAIYIGYDNFEQLLKGAHGMDKHFKETPLENNLPVLMAVIGVWYNDFYGAQTHALLPYDQYLHKFADYFQQGDMESNGKFVTKGGQRVDYQTGPIIWGAAGTNGQHSFYQLVHQGTKLIPADFIAPATSHNPIAHSKHHRILLSNFFAQPEALAFGKTESEVRKELGSGASEALVKSKVFEGNRPSNSIMFPLMTPRTLGALLALYEHKIFTQGVIWGINSFDQMGVELGKVLAKNILSQLNQPSDVTGHDTSTTGLIHYYQKHRKE</sequence>
<accession>A0A1B7N8F9</accession>
<dbReference type="PANTHER" id="PTHR11469:SF1">
    <property type="entry name" value="GLUCOSE-6-PHOSPHATE ISOMERASE"/>
    <property type="match status" value="1"/>
</dbReference>
<evidence type="ECO:0000256" key="8">
    <source>
        <dbReference type="ARBA" id="ARBA00024178"/>
    </source>
</evidence>
<dbReference type="GO" id="GO:0048029">
    <property type="term" value="F:monosaccharide binding"/>
    <property type="evidence" value="ECO:0007669"/>
    <property type="project" value="TreeGrafter"/>
</dbReference>
<gene>
    <name evidence="11" type="ORF">K503DRAFT_713307</name>
</gene>
<dbReference type="PROSITE" id="PS00174">
    <property type="entry name" value="P_GLUCOSE_ISOMERASE_2"/>
    <property type="match status" value="1"/>
</dbReference>
<dbReference type="NCBIfam" id="NF001211">
    <property type="entry name" value="PRK00179.1"/>
    <property type="match status" value="1"/>
</dbReference>
<dbReference type="UniPathway" id="UPA00109">
    <property type="reaction ID" value="UER00181"/>
</dbReference>
<evidence type="ECO:0000256" key="10">
    <source>
        <dbReference type="RuleBase" id="RU000612"/>
    </source>
</evidence>
<dbReference type="FunCoup" id="A0A1B7N8F9">
    <property type="interactions" value="450"/>
</dbReference>
<evidence type="ECO:0000256" key="9">
    <source>
        <dbReference type="ARBA" id="ARBA00029321"/>
    </source>
</evidence>
<dbReference type="CDD" id="cd05016">
    <property type="entry name" value="SIS_PGI_2"/>
    <property type="match status" value="1"/>
</dbReference>
<evidence type="ECO:0000256" key="4">
    <source>
        <dbReference type="ARBA" id="ARBA00018388"/>
    </source>
</evidence>
<evidence type="ECO:0000256" key="6">
    <source>
        <dbReference type="ARBA" id="ARBA00023152"/>
    </source>
</evidence>
<dbReference type="InterPro" id="IPR035476">
    <property type="entry name" value="SIS_PGI_1"/>
</dbReference>
<dbReference type="PANTHER" id="PTHR11469">
    <property type="entry name" value="GLUCOSE-6-PHOSPHATE ISOMERASE"/>
    <property type="match status" value="1"/>
</dbReference>
<dbReference type="PRINTS" id="PR00662">
    <property type="entry name" value="G6PISOMERASE"/>
</dbReference>
<evidence type="ECO:0000256" key="2">
    <source>
        <dbReference type="ARBA" id="ARBA00006604"/>
    </source>
</evidence>
<dbReference type="AlphaFoldDB" id="A0A1B7N8F9"/>
<organism evidence="11 12">
    <name type="scientific">Rhizopogon vinicolor AM-OR11-026</name>
    <dbReference type="NCBI Taxonomy" id="1314800"/>
    <lineage>
        <taxon>Eukaryota</taxon>
        <taxon>Fungi</taxon>
        <taxon>Dikarya</taxon>
        <taxon>Basidiomycota</taxon>
        <taxon>Agaricomycotina</taxon>
        <taxon>Agaricomycetes</taxon>
        <taxon>Agaricomycetidae</taxon>
        <taxon>Boletales</taxon>
        <taxon>Suillineae</taxon>
        <taxon>Rhizopogonaceae</taxon>
        <taxon>Rhizopogon</taxon>
    </lineage>
</organism>
<dbReference type="Gene3D" id="3.40.50.10490">
    <property type="entry name" value="Glucose-6-phosphate isomerase like protein, domain 1"/>
    <property type="match status" value="2"/>
</dbReference>
<dbReference type="HAMAP" id="MF_00473">
    <property type="entry name" value="G6P_isomerase"/>
    <property type="match status" value="1"/>
</dbReference>
<dbReference type="InterPro" id="IPR035482">
    <property type="entry name" value="SIS_PGI_2"/>
</dbReference>
<evidence type="ECO:0000313" key="12">
    <source>
        <dbReference type="Proteomes" id="UP000092154"/>
    </source>
</evidence>
<dbReference type="Gene3D" id="1.10.1390.10">
    <property type="match status" value="1"/>
</dbReference>
<comment type="similarity">
    <text evidence="2 10">Belongs to the GPI family.</text>
</comment>
<dbReference type="InterPro" id="IPR001672">
    <property type="entry name" value="G6P_Isomerase"/>
</dbReference>
<comment type="function">
    <text evidence="8">In the cytoplasm, catalyzes the conversion of glucose-6-phosphate to fructose-6-phosphate, the second step in glycolysis, and the reverse reaction during gluconeogenesis.</text>
</comment>
<dbReference type="GO" id="GO:0051156">
    <property type="term" value="P:glucose 6-phosphate metabolic process"/>
    <property type="evidence" value="ECO:0007669"/>
    <property type="project" value="TreeGrafter"/>
</dbReference>
<keyword evidence="12" id="KW-1185">Reference proteome</keyword>
<dbReference type="FunFam" id="1.10.1390.10:FF:000001">
    <property type="entry name" value="Glucose-6-phosphate isomerase"/>
    <property type="match status" value="1"/>
</dbReference>
<dbReference type="GO" id="GO:0006094">
    <property type="term" value="P:gluconeogenesis"/>
    <property type="evidence" value="ECO:0007669"/>
    <property type="project" value="UniProtKB-KW"/>
</dbReference>
<keyword evidence="5 10" id="KW-0312">Gluconeogenesis</keyword>
<dbReference type="GO" id="GO:0004347">
    <property type="term" value="F:glucose-6-phosphate isomerase activity"/>
    <property type="evidence" value="ECO:0007669"/>
    <property type="project" value="UniProtKB-EC"/>
</dbReference>
<dbReference type="InterPro" id="IPR023096">
    <property type="entry name" value="G6P_Isomerase_C"/>
</dbReference>
<reference evidence="11 12" key="1">
    <citation type="submission" date="2016-06" db="EMBL/GenBank/DDBJ databases">
        <title>Comparative genomics of the ectomycorrhizal sister species Rhizopogon vinicolor and Rhizopogon vesiculosus (Basidiomycota: Boletales) reveals a divergence of the mating type B locus.</title>
        <authorList>
            <consortium name="DOE Joint Genome Institute"/>
            <person name="Mujic A.B."/>
            <person name="Kuo A."/>
            <person name="Tritt A."/>
            <person name="Lipzen A."/>
            <person name="Chen C."/>
            <person name="Johnson J."/>
            <person name="Sharma A."/>
            <person name="Barry K."/>
            <person name="Grigoriev I.V."/>
            <person name="Spatafora J.W."/>
        </authorList>
    </citation>
    <scope>NUCLEOTIDE SEQUENCE [LARGE SCALE GENOMIC DNA]</scope>
    <source>
        <strain evidence="11 12">AM-OR11-026</strain>
    </source>
</reference>
<evidence type="ECO:0000313" key="11">
    <source>
        <dbReference type="EMBL" id="OAX41118.1"/>
    </source>
</evidence>
<dbReference type="OrthoDB" id="5831190at2759"/>
<evidence type="ECO:0000256" key="5">
    <source>
        <dbReference type="ARBA" id="ARBA00022432"/>
    </source>
</evidence>
<dbReference type="Pfam" id="PF00342">
    <property type="entry name" value="PGI"/>
    <property type="match status" value="1"/>
</dbReference>
<comment type="catalytic activity">
    <reaction evidence="9 10">
        <text>alpha-D-glucose 6-phosphate = beta-D-fructose 6-phosphate</text>
        <dbReference type="Rhea" id="RHEA:11816"/>
        <dbReference type="ChEBI" id="CHEBI:57634"/>
        <dbReference type="ChEBI" id="CHEBI:58225"/>
        <dbReference type="EC" id="5.3.1.9"/>
    </reaction>
</comment>
<keyword evidence="6 10" id="KW-0324">Glycolysis</keyword>
<dbReference type="PROSITE" id="PS51463">
    <property type="entry name" value="P_GLUCOSE_ISOMERASE_3"/>
    <property type="match status" value="1"/>
</dbReference>
<evidence type="ECO:0000256" key="7">
    <source>
        <dbReference type="ARBA" id="ARBA00023235"/>
    </source>
</evidence>
<dbReference type="InterPro" id="IPR018189">
    <property type="entry name" value="Phosphoglucose_isomerase_CS"/>
</dbReference>
<evidence type="ECO:0000256" key="1">
    <source>
        <dbReference type="ARBA" id="ARBA00004926"/>
    </source>
</evidence>
<dbReference type="GO" id="GO:0097367">
    <property type="term" value="F:carbohydrate derivative binding"/>
    <property type="evidence" value="ECO:0007669"/>
    <property type="project" value="InterPro"/>
</dbReference>
<dbReference type="PROSITE" id="PS00765">
    <property type="entry name" value="P_GLUCOSE_ISOMERASE_1"/>
    <property type="match status" value="1"/>
</dbReference>
<dbReference type="InterPro" id="IPR046348">
    <property type="entry name" value="SIS_dom_sf"/>
</dbReference>
<dbReference type="CDD" id="cd05015">
    <property type="entry name" value="SIS_PGI_1"/>
    <property type="match status" value="1"/>
</dbReference>
<dbReference type="EMBL" id="KV448190">
    <property type="protein sequence ID" value="OAX41118.1"/>
    <property type="molecule type" value="Genomic_DNA"/>
</dbReference>
<dbReference type="STRING" id="1314800.A0A1B7N8F9"/>
<dbReference type="GO" id="GO:0005829">
    <property type="term" value="C:cytosol"/>
    <property type="evidence" value="ECO:0007669"/>
    <property type="project" value="TreeGrafter"/>
</dbReference>
<comment type="pathway">
    <text evidence="1 10">Carbohydrate degradation; glycolysis; D-glyceraldehyde 3-phosphate and glycerone phosphate from D-glucose: step 2/4.</text>
</comment>
<proteinExistence type="inferred from homology"/>